<gene>
    <name evidence="3" type="ORF">K402DRAFT_398166</name>
</gene>
<feature type="non-terminal residue" evidence="3">
    <location>
        <position position="125"/>
    </location>
</feature>
<proteinExistence type="predicted"/>
<feature type="signal peptide" evidence="2">
    <location>
        <begin position="1"/>
        <end position="17"/>
    </location>
</feature>
<reference evidence="3" key="1">
    <citation type="journal article" date="2020" name="Stud. Mycol.">
        <title>101 Dothideomycetes genomes: a test case for predicting lifestyles and emergence of pathogens.</title>
        <authorList>
            <person name="Haridas S."/>
            <person name="Albert R."/>
            <person name="Binder M."/>
            <person name="Bloem J."/>
            <person name="Labutti K."/>
            <person name="Salamov A."/>
            <person name="Andreopoulos B."/>
            <person name="Baker S."/>
            <person name="Barry K."/>
            <person name="Bills G."/>
            <person name="Bluhm B."/>
            <person name="Cannon C."/>
            <person name="Castanera R."/>
            <person name="Culley D."/>
            <person name="Daum C."/>
            <person name="Ezra D."/>
            <person name="Gonzalez J."/>
            <person name="Henrissat B."/>
            <person name="Kuo A."/>
            <person name="Liang C."/>
            <person name="Lipzen A."/>
            <person name="Lutzoni F."/>
            <person name="Magnuson J."/>
            <person name="Mondo S."/>
            <person name="Nolan M."/>
            <person name="Ohm R."/>
            <person name="Pangilinan J."/>
            <person name="Park H.-J."/>
            <person name="Ramirez L."/>
            <person name="Alfaro M."/>
            <person name="Sun H."/>
            <person name="Tritt A."/>
            <person name="Yoshinaga Y."/>
            <person name="Zwiers L.-H."/>
            <person name="Turgeon B."/>
            <person name="Goodwin S."/>
            <person name="Spatafora J."/>
            <person name="Crous P."/>
            <person name="Grigoriev I."/>
        </authorList>
    </citation>
    <scope>NUCLEOTIDE SEQUENCE</scope>
    <source>
        <strain evidence="3">CBS 113979</strain>
    </source>
</reference>
<dbReference type="Proteomes" id="UP000800041">
    <property type="component" value="Unassembled WGS sequence"/>
</dbReference>
<accession>A0A6G1GLT1</accession>
<sequence length="125" mass="13350">MRFTILAALVALPAVIAATTSSSSAQSYSSSTTNDICAQQCTSTDTTCLDSCYAALERSQSYVEGMTDLKKRVRVKGPGKGPFGRDAVLVSKREPLGRGRLGKEKVPMGKREPGRGRLGKEKVPI</sequence>
<evidence type="ECO:0000313" key="4">
    <source>
        <dbReference type="Proteomes" id="UP000800041"/>
    </source>
</evidence>
<evidence type="ECO:0000313" key="3">
    <source>
        <dbReference type="EMBL" id="KAF1981774.1"/>
    </source>
</evidence>
<evidence type="ECO:0000256" key="2">
    <source>
        <dbReference type="SAM" id="SignalP"/>
    </source>
</evidence>
<organism evidence="3 4">
    <name type="scientific">Aulographum hederae CBS 113979</name>
    <dbReference type="NCBI Taxonomy" id="1176131"/>
    <lineage>
        <taxon>Eukaryota</taxon>
        <taxon>Fungi</taxon>
        <taxon>Dikarya</taxon>
        <taxon>Ascomycota</taxon>
        <taxon>Pezizomycotina</taxon>
        <taxon>Dothideomycetes</taxon>
        <taxon>Pleosporomycetidae</taxon>
        <taxon>Aulographales</taxon>
        <taxon>Aulographaceae</taxon>
    </lineage>
</organism>
<feature type="chain" id="PRO_5026123851" evidence="2">
    <location>
        <begin position="18"/>
        <end position="125"/>
    </location>
</feature>
<protein>
    <submittedName>
        <fullName evidence="3">Uncharacterized protein</fullName>
    </submittedName>
</protein>
<evidence type="ECO:0000256" key="1">
    <source>
        <dbReference type="SAM" id="MobiDB-lite"/>
    </source>
</evidence>
<name>A0A6G1GLT1_9PEZI</name>
<feature type="region of interest" description="Disordered" evidence="1">
    <location>
        <begin position="96"/>
        <end position="125"/>
    </location>
</feature>
<dbReference type="EMBL" id="ML977193">
    <property type="protein sequence ID" value="KAF1981774.1"/>
    <property type="molecule type" value="Genomic_DNA"/>
</dbReference>
<dbReference type="AlphaFoldDB" id="A0A6G1GLT1"/>
<keyword evidence="2" id="KW-0732">Signal</keyword>
<keyword evidence="4" id="KW-1185">Reference proteome</keyword>